<evidence type="ECO:0000259" key="2">
    <source>
        <dbReference type="Pfam" id="PF06985"/>
    </source>
</evidence>
<dbReference type="PANTHER" id="PTHR10622">
    <property type="entry name" value="HET DOMAIN-CONTAINING PROTEIN"/>
    <property type="match status" value="1"/>
</dbReference>
<dbReference type="InParanoid" id="A0A1Y2DVQ6"/>
<name>A0A1Y2DVQ6_9PEZI</name>
<dbReference type="Proteomes" id="UP000193689">
    <property type="component" value="Unassembled WGS sequence"/>
</dbReference>
<dbReference type="InterPro" id="IPR010730">
    <property type="entry name" value="HET"/>
</dbReference>
<dbReference type="Pfam" id="PF00931">
    <property type="entry name" value="NB-ARC"/>
    <property type="match status" value="1"/>
</dbReference>
<dbReference type="RefSeq" id="XP_040715000.1">
    <property type="nucleotide sequence ID" value="XM_040863987.1"/>
</dbReference>
<dbReference type="OrthoDB" id="20872at2759"/>
<evidence type="ECO:0000259" key="3">
    <source>
        <dbReference type="Pfam" id="PF25000"/>
    </source>
</evidence>
<evidence type="ECO:0000259" key="1">
    <source>
        <dbReference type="Pfam" id="PF00931"/>
    </source>
</evidence>
<dbReference type="SUPFAM" id="SSF52540">
    <property type="entry name" value="P-loop containing nucleoside triphosphate hydrolases"/>
    <property type="match status" value="1"/>
</dbReference>
<dbReference type="AlphaFoldDB" id="A0A1Y2DVQ6"/>
<reference evidence="4 5" key="1">
    <citation type="submission" date="2016-07" db="EMBL/GenBank/DDBJ databases">
        <title>Pervasive Adenine N6-methylation of Active Genes in Fungi.</title>
        <authorList>
            <consortium name="DOE Joint Genome Institute"/>
            <person name="Mondo S.J."/>
            <person name="Dannebaum R.O."/>
            <person name="Kuo R.C."/>
            <person name="Labutti K."/>
            <person name="Haridas S."/>
            <person name="Kuo A."/>
            <person name="Salamov A."/>
            <person name="Ahrendt S.R."/>
            <person name="Lipzen A."/>
            <person name="Sullivan W."/>
            <person name="Andreopoulos W.B."/>
            <person name="Clum A."/>
            <person name="Lindquist E."/>
            <person name="Daum C."/>
            <person name="Ramamoorthy G.K."/>
            <person name="Gryganskyi A."/>
            <person name="Culley D."/>
            <person name="Magnuson J.K."/>
            <person name="James T.Y."/>
            <person name="O'Malley M.A."/>
            <person name="Stajich J.E."/>
            <person name="Spatafora J.W."/>
            <person name="Visel A."/>
            <person name="Grigoriev I.V."/>
        </authorList>
    </citation>
    <scope>NUCLEOTIDE SEQUENCE [LARGE SCALE GENOMIC DNA]</scope>
    <source>
        <strain evidence="4 5">CBS 129021</strain>
    </source>
</reference>
<dbReference type="GO" id="GO:0043531">
    <property type="term" value="F:ADP binding"/>
    <property type="evidence" value="ECO:0007669"/>
    <property type="project" value="InterPro"/>
</dbReference>
<evidence type="ECO:0000313" key="5">
    <source>
        <dbReference type="Proteomes" id="UP000193689"/>
    </source>
</evidence>
<proteinExistence type="predicted"/>
<feature type="domain" description="DUF7779" evidence="3">
    <location>
        <begin position="493"/>
        <end position="571"/>
    </location>
</feature>
<dbReference type="PANTHER" id="PTHR10622:SF10">
    <property type="entry name" value="HET DOMAIN-CONTAINING PROTEIN"/>
    <property type="match status" value="1"/>
</dbReference>
<organism evidence="4 5">
    <name type="scientific">Pseudomassariella vexata</name>
    <dbReference type="NCBI Taxonomy" id="1141098"/>
    <lineage>
        <taxon>Eukaryota</taxon>
        <taxon>Fungi</taxon>
        <taxon>Dikarya</taxon>
        <taxon>Ascomycota</taxon>
        <taxon>Pezizomycotina</taxon>
        <taxon>Sordariomycetes</taxon>
        <taxon>Xylariomycetidae</taxon>
        <taxon>Amphisphaeriales</taxon>
        <taxon>Pseudomassariaceae</taxon>
        <taxon>Pseudomassariella</taxon>
    </lineage>
</organism>
<dbReference type="EMBL" id="MCFJ01000008">
    <property type="protein sequence ID" value="ORY63343.1"/>
    <property type="molecule type" value="Genomic_DNA"/>
</dbReference>
<dbReference type="InterPro" id="IPR002182">
    <property type="entry name" value="NB-ARC"/>
</dbReference>
<dbReference type="InterPro" id="IPR027417">
    <property type="entry name" value="P-loop_NTPase"/>
</dbReference>
<dbReference type="Gene3D" id="1.25.40.10">
    <property type="entry name" value="Tetratricopeptide repeat domain"/>
    <property type="match status" value="1"/>
</dbReference>
<protein>
    <submittedName>
        <fullName evidence="4">Heterokaryon incompatibility protein-domain-containing protein</fullName>
    </submittedName>
</protein>
<evidence type="ECO:0000313" key="4">
    <source>
        <dbReference type="EMBL" id="ORY63343.1"/>
    </source>
</evidence>
<accession>A0A1Y2DVQ6</accession>
<keyword evidence="5" id="KW-1185">Reference proteome</keyword>
<dbReference type="Pfam" id="PF25000">
    <property type="entry name" value="DUF7779"/>
    <property type="match status" value="1"/>
</dbReference>
<dbReference type="SUPFAM" id="SSF48452">
    <property type="entry name" value="TPR-like"/>
    <property type="match status" value="1"/>
</dbReference>
<dbReference type="STRING" id="1141098.A0A1Y2DVQ6"/>
<dbReference type="GeneID" id="63780199"/>
<dbReference type="InterPro" id="IPR056681">
    <property type="entry name" value="DUF7779"/>
</dbReference>
<gene>
    <name evidence="4" type="ORF">BCR38DRAFT_486087</name>
</gene>
<dbReference type="Pfam" id="PF13424">
    <property type="entry name" value="TPR_12"/>
    <property type="match status" value="1"/>
</dbReference>
<dbReference type="Pfam" id="PF06985">
    <property type="entry name" value="HET"/>
    <property type="match status" value="1"/>
</dbReference>
<comment type="caution">
    <text evidence="4">The sequence shown here is derived from an EMBL/GenBank/DDBJ whole genome shotgun (WGS) entry which is preliminary data.</text>
</comment>
<dbReference type="InterPro" id="IPR011990">
    <property type="entry name" value="TPR-like_helical_dom_sf"/>
</dbReference>
<dbReference type="Pfam" id="PF13374">
    <property type="entry name" value="TPR_10"/>
    <property type="match status" value="1"/>
</dbReference>
<sequence length="780" mass="89362">MRLLKLQHGGELSLTKDLVDDIPPYAILSRTWGSDDEEVTFKDLAEDMGKTKAGFRKIRFCGEQAAHDDLQHFWVDTCCIDKSNSAELSEAINSMFRWYSNATKCYVYLSDVPKDHHGPIEQSKAWSWEFAFRESRWFTRGWTVQELVAPSSVEFFSSGCQRLGDKKSLEQQVQEIMGIAVRALRGDALSEFSVDERMSWIENRHTKHYENPMREPFSTVPFSRDPDFVDRPEIQAWIQDKCARPAARAALVGLGGLGKSQLAIQYSHDIRDKSPQTWVFWVHASTKVRFEEAYRAITERLELPGRHVPNVNIFQLVCNWLCNEANGRWSMILDNVDDIQVFYPKRYYQDSSTPLANYLPQSPNGSILFTSRSKDAAARLTGSYNNIKEIKAMDESQALQLLQNKLQDTSNKDDTANLLHALNYIALAITQAAVYINKRARMTVSGYLDEFHRNDRNKGNLLNLDAGDLRRDSSASSSVVVTWQMSFEHIREERPSAADLLSLMSFFNPQGIPESILRSQTRSMIKIDGEVDADSEFDNDIDLLLAFSLVSVAVDNDMCEMHDLVHFCTRVWLSTFSYVDGWRRKCLVLIAREFPTGEFENWAKCERLLPHVEPLYDHEPACEESLREWAQVLTNAAWYMWMNGDYKAAQGIAVKALNARERILGHSCTSTLVTVVVLERLLQAQGKYDEAEKMNRRALQGREKVLGKKHFDTLSSNYSLAYILHQRKQYNVASDHYQRAYDGYKIQLGPDHPTTIACFDHYSMMQQEKNESRSLGQALA</sequence>
<dbReference type="Gene3D" id="3.40.50.300">
    <property type="entry name" value="P-loop containing nucleotide triphosphate hydrolases"/>
    <property type="match status" value="1"/>
</dbReference>
<feature type="domain" description="NB-ARC" evidence="1">
    <location>
        <begin position="250"/>
        <end position="408"/>
    </location>
</feature>
<feature type="domain" description="Heterokaryon incompatibility" evidence="2">
    <location>
        <begin position="25"/>
        <end position="114"/>
    </location>
</feature>